<feature type="domain" description="Acyl-CoA dehydrogenase/oxidase C-terminal" evidence="8">
    <location>
        <begin position="239"/>
        <end position="384"/>
    </location>
</feature>
<dbReference type="InterPro" id="IPR036250">
    <property type="entry name" value="AcylCo_DH-like_C"/>
</dbReference>
<dbReference type="Pfam" id="PF00441">
    <property type="entry name" value="Acyl-CoA_dh_1"/>
    <property type="match status" value="1"/>
</dbReference>
<name>A0ABS5EFH5_9PROT</name>
<dbReference type="InterPro" id="IPR009100">
    <property type="entry name" value="AcylCoA_DH/oxidase_NM_dom_sf"/>
</dbReference>
<dbReference type="InterPro" id="IPR050741">
    <property type="entry name" value="Acyl-CoA_dehydrogenase"/>
</dbReference>
<reference evidence="12" key="1">
    <citation type="journal article" date="2021" name="Syst. Appl. Microbiol.">
        <title>Roseomonas hellenica sp. nov., isolated from roots of wild-growing Alkanna tinctoria.</title>
        <authorList>
            <person name="Rat A."/>
            <person name="Naranjo H.D."/>
            <person name="Lebbe L."/>
            <person name="Cnockaert M."/>
            <person name="Krigas N."/>
            <person name="Grigoriadou K."/>
            <person name="Maloupa E."/>
            <person name="Willems A."/>
        </authorList>
    </citation>
    <scope>NUCLEOTIDE SEQUENCE [LARGE SCALE GENOMIC DNA]</scope>
    <source>
        <strain evidence="12">LMG 31159</strain>
    </source>
</reference>
<protein>
    <submittedName>
        <fullName evidence="11">Acyl-CoA dehydrogenase</fullName>
    </submittedName>
</protein>
<keyword evidence="4 7" id="KW-0285">Flavoprotein</keyword>
<proteinExistence type="inferred from homology"/>
<evidence type="ECO:0000256" key="7">
    <source>
        <dbReference type="RuleBase" id="RU362125"/>
    </source>
</evidence>
<comment type="similarity">
    <text evidence="2 7">Belongs to the acyl-CoA dehydrogenase family.</text>
</comment>
<dbReference type="EMBL" id="JAAEDI010000008">
    <property type="protein sequence ID" value="MBR0649771.1"/>
    <property type="molecule type" value="Genomic_DNA"/>
</dbReference>
<feature type="domain" description="Acyl-CoA dehydrogenase/oxidase N-terminal" evidence="10">
    <location>
        <begin position="7"/>
        <end position="125"/>
    </location>
</feature>
<comment type="subunit">
    <text evidence="3">Homodimer.</text>
</comment>
<dbReference type="PANTHER" id="PTHR48083">
    <property type="entry name" value="MEDIUM-CHAIN SPECIFIC ACYL-COA DEHYDROGENASE, MITOCHONDRIAL-RELATED"/>
    <property type="match status" value="1"/>
</dbReference>
<accession>A0ABS5EFH5</accession>
<dbReference type="RefSeq" id="WP_211867996.1">
    <property type="nucleotide sequence ID" value="NZ_JAAEDI010000008.1"/>
</dbReference>
<comment type="caution">
    <text evidence="11">The sequence shown here is derived from an EMBL/GenBank/DDBJ whole genome shotgun (WGS) entry which is preliminary data.</text>
</comment>
<dbReference type="InterPro" id="IPR013786">
    <property type="entry name" value="AcylCoA_DH/ox_N"/>
</dbReference>
<keyword evidence="12" id="KW-1185">Reference proteome</keyword>
<evidence type="ECO:0000259" key="10">
    <source>
        <dbReference type="Pfam" id="PF02771"/>
    </source>
</evidence>
<dbReference type="Gene3D" id="1.10.540.10">
    <property type="entry name" value="Acyl-CoA dehydrogenase/oxidase, N-terminal domain"/>
    <property type="match status" value="1"/>
</dbReference>
<evidence type="ECO:0000256" key="1">
    <source>
        <dbReference type="ARBA" id="ARBA00001974"/>
    </source>
</evidence>
<gene>
    <name evidence="11" type="ORF">GXW78_08860</name>
</gene>
<dbReference type="Proteomes" id="UP000698752">
    <property type="component" value="Unassembled WGS sequence"/>
</dbReference>
<evidence type="ECO:0000259" key="8">
    <source>
        <dbReference type="Pfam" id="PF00441"/>
    </source>
</evidence>
<comment type="cofactor">
    <cofactor evidence="1 7">
        <name>FAD</name>
        <dbReference type="ChEBI" id="CHEBI:57692"/>
    </cofactor>
</comment>
<dbReference type="Gene3D" id="2.40.110.10">
    <property type="entry name" value="Butyryl-CoA Dehydrogenase, subunit A, domain 2"/>
    <property type="match status" value="1"/>
</dbReference>
<dbReference type="InterPro" id="IPR037069">
    <property type="entry name" value="AcylCoA_DH/ox_N_sf"/>
</dbReference>
<dbReference type="Gene3D" id="1.20.140.10">
    <property type="entry name" value="Butyryl-CoA Dehydrogenase, subunit A, domain 3"/>
    <property type="match status" value="1"/>
</dbReference>
<evidence type="ECO:0000256" key="2">
    <source>
        <dbReference type="ARBA" id="ARBA00009347"/>
    </source>
</evidence>
<dbReference type="InterPro" id="IPR006091">
    <property type="entry name" value="Acyl-CoA_Oxase/DH_mid-dom"/>
</dbReference>
<evidence type="ECO:0000313" key="11">
    <source>
        <dbReference type="EMBL" id="MBR0649771.1"/>
    </source>
</evidence>
<organism evidence="11 12">
    <name type="scientific">Neoroseomonas terrae</name>
    <dbReference type="NCBI Taxonomy" id="424799"/>
    <lineage>
        <taxon>Bacteria</taxon>
        <taxon>Pseudomonadati</taxon>
        <taxon>Pseudomonadota</taxon>
        <taxon>Alphaproteobacteria</taxon>
        <taxon>Acetobacterales</taxon>
        <taxon>Acetobacteraceae</taxon>
        <taxon>Neoroseomonas</taxon>
    </lineage>
</organism>
<dbReference type="Pfam" id="PF02771">
    <property type="entry name" value="Acyl-CoA_dh_N"/>
    <property type="match status" value="1"/>
</dbReference>
<dbReference type="InterPro" id="IPR046373">
    <property type="entry name" value="Acyl-CoA_Oxase/DH_mid-dom_sf"/>
</dbReference>
<dbReference type="SUPFAM" id="SSF56645">
    <property type="entry name" value="Acyl-CoA dehydrogenase NM domain-like"/>
    <property type="match status" value="1"/>
</dbReference>
<dbReference type="Pfam" id="PF02770">
    <property type="entry name" value="Acyl-CoA_dh_M"/>
    <property type="match status" value="1"/>
</dbReference>
<dbReference type="PANTHER" id="PTHR48083:SF13">
    <property type="entry name" value="ACYL-COA DEHYDROGENASE FAMILY MEMBER 11"/>
    <property type="match status" value="1"/>
</dbReference>
<dbReference type="InterPro" id="IPR009075">
    <property type="entry name" value="AcylCo_DH/oxidase_C"/>
</dbReference>
<evidence type="ECO:0000313" key="12">
    <source>
        <dbReference type="Proteomes" id="UP000698752"/>
    </source>
</evidence>
<keyword evidence="5 7" id="KW-0274">FAD</keyword>
<keyword evidence="6 7" id="KW-0560">Oxidoreductase</keyword>
<evidence type="ECO:0000256" key="5">
    <source>
        <dbReference type="ARBA" id="ARBA00022827"/>
    </source>
</evidence>
<evidence type="ECO:0000256" key="4">
    <source>
        <dbReference type="ARBA" id="ARBA00022630"/>
    </source>
</evidence>
<sequence length="403" mass="45181">MDFVLPPEIEEVRQRIRRFVDEQLIPLESDRANYDEHENIAPGVLTDMRRAAKAEGLWALQMPKRLGGMELPRIGMAACYEEMNRSIFGPVVFNSAAPDDGNMMILDRVLPEHMKDRWLKPIVDGAVQSAFAMTEPDGCGSDPGLTYTKAERVGNDRWRITGRKHFITGAGNAKIFIIIARTSDDERKGLSAFLFDAEDAGWRIVRRIPIMGPEEHGGHCELEFDGLEIPDEQRLLGVGDGLKLTQMRLGVARLTHCMRWTGLARRSLEVAMERVKHRDSFGMKLIDRESVQGLIGQAAMEIEIGRQLTMRAAWALDQGSFARKEVSMAKIVVADALQKAVDTALQLLGARGYSKDTVIEWIYRYARQARLVDGASEVHRMVLAGMLRAEGDGFFRWGEAGRG</sequence>
<evidence type="ECO:0000256" key="6">
    <source>
        <dbReference type="ARBA" id="ARBA00023002"/>
    </source>
</evidence>
<dbReference type="SUPFAM" id="SSF47203">
    <property type="entry name" value="Acyl-CoA dehydrogenase C-terminal domain-like"/>
    <property type="match status" value="1"/>
</dbReference>
<evidence type="ECO:0000256" key="3">
    <source>
        <dbReference type="ARBA" id="ARBA00011738"/>
    </source>
</evidence>
<feature type="domain" description="Acyl-CoA oxidase/dehydrogenase middle" evidence="9">
    <location>
        <begin position="130"/>
        <end position="225"/>
    </location>
</feature>
<evidence type="ECO:0000259" key="9">
    <source>
        <dbReference type="Pfam" id="PF02770"/>
    </source>
</evidence>